<dbReference type="InterPro" id="IPR029035">
    <property type="entry name" value="DHS-like_NAD/FAD-binding_dom"/>
</dbReference>
<dbReference type="AlphaFoldDB" id="A0A2W7PXQ5"/>
<name>A0A2W7PXQ5_9RHOB</name>
<evidence type="ECO:0000313" key="2">
    <source>
        <dbReference type="EMBL" id="PZX36697.1"/>
    </source>
</evidence>
<gene>
    <name evidence="2" type="ORF">LY56_03415</name>
</gene>
<reference evidence="2 3" key="1">
    <citation type="submission" date="2018-06" db="EMBL/GenBank/DDBJ databases">
        <title>Genomic Encyclopedia of Archaeal and Bacterial Type Strains, Phase II (KMG-II): from individual species to whole genera.</title>
        <authorList>
            <person name="Goeker M."/>
        </authorList>
    </citation>
    <scope>NUCLEOTIDE SEQUENCE [LARGE SCALE GENOMIC DNA]</scope>
    <source>
        <strain evidence="2 3">DSM 13087</strain>
    </source>
</reference>
<dbReference type="InterPro" id="IPR057574">
    <property type="entry name" value="nSTAND_NTPase5_dom"/>
</dbReference>
<sequence>MPVSMEDFICQVNPEKTVLLFGAGASVPSGAPGVKDLITHYAEKYGLDSSLSLSEITFLAEKKASRRKIITDLRNFFPHVKPKGAILKISRWRWKSIFSTNYDTLVEQAFEKANKSCRVYSSNFDFHIDDDHFDCELFKIHGTIDKDISDGNHSRIILTADDYDQTEEFREQLYDRLRGDLAGADLIIIGHSLSDPDMDELVRRAAKLNQSCMSPGQVTLLIYTENESRAQLQERKGIKVVFGGIEEFFTALDNRPPKVSATNIAKDDDILVGTHILNSVIEVSEVSNGAEADISSMFNGWPASHREIEAGLTFERDVSREIAAQFEEAGVITGVVLGAAGVGKSTAARQALQSLRRAGFRAWEHINEHTLSVTNWRRIAENLRKHELVGVLLVDEAHSHLHQLNELLDLLVADDNVHLKILAVSTKSNWIPRTRTPNFNRCGKDFWLSKLSGEEIDRLLNLIERQPRIRELVEDSFSGFSKPERRRRLVHRCEADMFVCLKNIFASESFDDIILREFAGLDGTSQDVYKHVAAMETMGVRVHRQLAIRMLKIQPSGIASLLASLDDIVEEYPVDKRHGIFGWKCRHGVISEIITRYKFGDLEQVISLLDRVIDNLSPSYDIEVRTLRELCNLDGGLSRIPDKREQNRLLRRMISMAPGERVPRHRLIRNLIDQGEFEKAETEIRVFNYDFGSDGPVHRYKIKLMTARATRAPGLLEEDRIVILEQAQELASSGVAKFPNNKSILSAYAELGLEYLRLAGSYAFFDAAMDELKTAEARLGDADITAMIGRFERRAAGSDVDL</sequence>
<dbReference type="InterPro" id="IPR027417">
    <property type="entry name" value="P-loop_NTPase"/>
</dbReference>
<proteinExistence type="predicted"/>
<dbReference type="EMBL" id="QKZQ01000030">
    <property type="protein sequence ID" value="PZX36697.1"/>
    <property type="molecule type" value="Genomic_DNA"/>
</dbReference>
<evidence type="ECO:0000259" key="1">
    <source>
        <dbReference type="Pfam" id="PF25199"/>
    </source>
</evidence>
<dbReference type="Proteomes" id="UP000249364">
    <property type="component" value="Unassembled WGS sequence"/>
</dbReference>
<dbReference type="SUPFAM" id="SSF52467">
    <property type="entry name" value="DHS-like NAD/FAD-binding domain"/>
    <property type="match status" value="1"/>
</dbReference>
<comment type="caution">
    <text evidence="2">The sequence shown here is derived from an EMBL/GenBank/DDBJ whole genome shotgun (WGS) entry which is preliminary data.</text>
</comment>
<protein>
    <submittedName>
        <fullName evidence="2">SIR2-like protein</fullName>
    </submittedName>
</protein>
<accession>A0A2W7PXQ5</accession>
<keyword evidence="3" id="KW-1185">Reference proteome</keyword>
<evidence type="ECO:0000313" key="3">
    <source>
        <dbReference type="Proteomes" id="UP000249364"/>
    </source>
</evidence>
<dbReference type="Pfam" id="PF13289">
    <property type="entry name" value="SIR2_2"/>
    <property type="match status" value="1"/>
</dbReference>
<dbReference type="SUPFAM" id="SSF52540">
    <property type="entry name" value="P-loop containing nucleoside triphosphate hydrolases"/>
    <property type="match status" value="1"/>
</dbReference>
<feature type="domain" description="Novel STAND NTPase 5" evidence="1">
    <location>
        <begin position="298"/>
        <end position="434"/>
    </location>
</feature>
<organism evidence="2 3">
    <name type="scientific">Roseinatronobacter thiooxidans</name>
    <dbReference type="NCBI Taxonomy" id="121821"/>
    <lineage>
        <taxon>Bacteria</taxon>
        <taxon>Pseudomonadati</taxon>
        <taxon>Pseudomonadota</taxon>
        <taxon>Alphaproteobacteria</taxon>
        <taxon>Rhodobacterales</taxon>
        <taxon>Paracoccaceae</taxon>
        <taxon>Roseinatronobacter</taxon>
    </lineage>
</organism>
<dbReference type="Pfam" id="PF25199">
    <property type="entry name" value="nSTAND_NTPase5"/>
    <property type="match status" value="1"/>
</dbReference>